<evidence type="ECO:0000259" key="2">
    <source>
        <dbReference type="PROSITE" id="PS51471"/>
    </source>
</evidence>
<dbReference type="InterPro" id="IPR005123">
    <property type="entry name" value="Oxoglu/Fe-dep_dioxygenase_dom"/>
</dbReference>
<evidence type="ECO:0000313" key="4">
    <source>
        <dbReference type="Proteomes" id="UP000076842"/>
    </source>
</evidence>
<dbReference type="STRING" id="1353952.A0A165K710"/>
<accession>A0A165K710</accession>
<dbReference type="Gene3D" id="2.60.120.330">
    <property type="entry name" value="B-lactam Antibiotic, Isopenicillin N Synthase, Chain"/>
    <property type="match status" value="1"/>
</dbReference>
<keyword evidence="4" id="KW-1185">Reference proteome</keyword>
<dbReference type="InterPro" id="IPR027443">
    <property type="entry name" value="IPNS-like_sf"/>
</dbReference>
<reference evidence="3 4" key="1">
    <citation type="journal article" date="2016" name="Mol. Biol. Evol.">
        <title>Comparative Genomics of Early-Diverging Mushroom-Forming Fungi Provides Insights into the Origins of Lignocellulose Decay Capabilities.</title>
        <authorList>
            <person name="Nagy L.G."/>
            <person name="Riley R."/>
            <person name="Tritt A."/>
            <person name="Adam C."/>
            <person name="Daum C."/>
            <person name="Floudas D."/>
            <person name="Sun H."/>
            <person name="Yadav J.S."/>
            <person name="Pangilinan J."/>
            <person name="Larsson K.H."/>
            <person name="Matsuura K."/>
            <person name="Barry K."/>
            <person name="Labutti K."/>
            <person name="Kuo R."/>
            <person name="Ohm R.A."/>
            <person name="Bhattacharya S.S."/>
            <person name="Shirouzu T."/>
            <person name="Yoshinaga Y."/>
            <person name="Martin F.M."/>
            <person name="Grigoriev I.V."/>
            <person name="Hibbett D.S."/>
        </authorList>
    </citation>
    <scope>NUCLEOTIDE SEQUENCE [LARGE SCALE GENOMIC DNA]</scope>
    <source>
        <strain evidence="3 4">HHB12733</strain>
    </source>
</reference>
<sequence length="319" mass="33928">MEAHGFLQLSHPSPLLLSLAGKLFAASRHFFEDESAGEKERCRRVPPANSGWVGQGVEKLDAKGSDDLKECGCLYTTLASGRAFNIKVFTEEPKQPMPSLLAGETELIADFIAACHSLCMGLLEGMALSLSLPKDYFTSRHAPQDPAGTALRLLYYPPTTTGSAPLVRAGAHSDYGSLTLLFQQEGASASGLQVLLPSSSSADGKGGEGMQQGGEWLDVPAAPDRVLVNIGDLMEAWTAGRWPSTVHRVLVPPHTSTGARLSIAYFLHPADDVRLHRIGGVAAHGEGGAAGGGSGRGRVFEEGMTSAEWLKERFRATYI</sequence>
<keyword evidence="1" id="KW-0560">Oxidoreductase</keyword>
<gene>
    <name evidence="3" type="ORF">CALCODRAFT_505213</name>
</gene>
<dbReference type="SUPFAM" id="SSF51197">
    <property type="entry name" value="Clavaminate synthase-like"/>
    <property type="match status" value="1"/>
</dbReference>
<protein>
    <submittedName>
        <fullName evidence="3">Clavaminate synthase-like protein</fullName>
    </submittedName>
</protein>
<dbReference type="OrthoDB" id="406156at2759"/>
<name>A0A165K710_9BASI</name>
<dbReference type="Proteomes" id="UP000076842">
    <property type="component" value="Unassembled WGS sequence"/>
</dbReference>
<dbReference type="PANTHER" id="PTHR47990">
    <property type="entry name" value="2-OXOGLUTARATE (2OG) AND FE(II)-DEPENDENT OXYGENASE SUPERFAMILY PROTEIN-RELATED"/>
    <property type="match status" value="1"/>
</dbReference>
<keyword evidence="1" id="KW-0408">Iron</keyword>
<proteinExistence type="inferred from homology"/>
<organism evidence="3 4">
    <name type="scientific">Calocera cornea HHB12733</name>
    <dbReference type="NCBI Taxonomy" id="1353952"/>
    <lineage>
        <taxon>Eukaryota</taxon>
        <taxon>Fungi</taxon>
        <taxon>Dikarya</taxon>
        <taxon>Basidiomycota</taxon>
        <taxon>Agaricomycotina</taxon>
        <taxon>Dacrymycetes</taxon>
        <taxon>Dacrymycetales</taxon>
        <taxon>Dacrymycetaceae</taxon>
        <taxon>Calocera</taxon>
    </lineage>
</organism>
<keyword evidence="1" id="KW-0479">Metal-binding</keyword>
<comment type="similarity">
    <text evidence="1">Belongs to the iron/ascorbate-dependent oxidoreductase family.</text>
</comment>
<dbReference type="GO" id="GO:0016491">
    <property type="term" value="F:oxidoreductase activity"/>
    <property type="evidence" value="ECO:0007669"/>
    <property type="project" value="UniProtKB-KW"/>
</dbReference>
<dbReference type="EMBL" id="KV423914">
    <property type="protein sequence ID" value="KZT62764.1"/>
    <property type="molecule type" value="Genomic_DNA"/>
</dbReference>
<dbReference type="AlphaFoldDB" id="A0A165K710"/>
<dbReference type="Pfam" id="PF03171">
    <property type="entry name" value="2OG-FeII_Oxy"/>
    <property type="match status" value="1"/>
</dbReference>
<dbReference type="PROSITE" id="PS51471">
    <property type="entry name" value="FE2OG_OXY"/>
    <property type="match status" value="1"/>
</dbReference>
<dbReference type="InterPro" id="IPR044861">
    <property type="entry name" value="IPNS-like_FE2OG_OXY"/>
</dbReference>
<feature type="domain" description="Fe2OG dioxygenase" evidence="2">
    <location>
        <begin position="146"/>
        <end position="269"/>
    </location>
</feature>
<evidence type="ECO:0000256" key="1">
    <source>
        <dbReference type="RuleBase" id="RU003682"/>
    </source>
</evidence>
<dbReference type="GO" id="GO:0046872">
    <property type="term" value="F:metal ion binding"/>
    <property type="evidence" value="ECO:0007669"/>
    <property type="project" value="UniProtKB-KW"/>
</dbReference>
<dbReference type="InParanoid" id="A0A165K710"/>
<evidence type="ECO:0000313" key="3">
    <source>
        <dbReference type="EMBL" id="KZT62764.1"/>
    </source>
</evidence>
<dbReference type="InterPro" id="IPR050231">
    <property type="entry name" value="Iron_ascorbate_oxido_reductase"/>
</dbReference>